<reference evidence="2 3" key="1">
    <citation type="journal article" date="2013" name="Int. J. Syst. Evol. Microbiol.">
        <title>Kordia antarctica sp. nov., isolated from Antarctic seawater.</title>
        <authorList>
            <person name="Baek K."/>
            <person name="Choi A."/>
            <person name="Kang I."/>
            <person name="Lee K."/>
            <person name="Cho J.C."/>
        </authorList>
    </citation>
    <scope>NUCLEOTIDE SEQUENCE [LARGE SCALE GENOMIC DNA]</scope>
    <source>
        <strain evidence="2 3">IMCC3317</strain>
    </source>
</reference>
<dbReference type="Proteomes" id="UP000464657">
    <property type="component" value="Chromosome"/>
</dbReference>
<evidence type="ECO:0000313" key="3">
    <source>
        <dbReference type="Proteomes" id="UP000464657"/>
    </source>
</evidence>
<dbReference type="AlphaFoldDB" id="A0A7L4ZK14"/>
<dbReference type="OrthoDB" id="7742632at2"/>
<protein>
    <submittedName>
        <fullName evidence="2">Uncharacterized protein</fullName>
    </submittedName>
</protein>
<keyword evidence="3" id="KW-1185">Reference proteome</keyword>
<dbReference type="KEGG" id="kan:IMCC3317_22210"/>
<feature type="transmembrane region" description="Helical" evidence="1">
    <location>
        <begin position="40"/>
        <end position="60"/>
    </location>
</feature>
<proteinExistence type="predicted"/>
<dbReference type="EMBL" id="CP019288">
    <property type="protein sequence ID" value="QHI36851.1"/>
    <property type="molecule type" value="Genomic_DNA"/>
</dbReference>
<organism evidence="2 3">
    <name type="scientific">Kordia antarctica</name>
    <dbReference type="NCBI Taxonomy" id="1218801"/>
    <lineage>
        <taxon>Bacteria</taxon>
        <taxon>Pseudomonadati</taxon>
        <taxon>Bacteroidota</taxon>
        <taxon>Flavobacteriia</taxon>
        <taxon>Flavobacteriales</taxon>
        <taxon>Flavobacteriaceae</taxon>
        <taxon>Kordia</taxon>
    </lineage>
</organism>
<keyword evidence="1" id="KW-1133">Transmembrane helix</keyword>
<sequence length="329" mass="39210">MRKIATYASIGSFAFVFLNALYFFYNYYNRLDEIPADDDIIAKFFLFAMLLNFGLVIYSISLTSRHEKIIADKQEFVDREKELKKIIDYYKQSLNIHSTTNHNISHSLRQLLNDCYEAIVKTEFERYLEINAKFFQFLQFLTTNVKENFDVLTKNACSVYVLLVEEDEQNDDNYLVNTLFRDPISYPKRDLIDKDFDNFYYANQFFPLTQILDEGNNVNHFVCDDCITHKSFYDRIQDWHDYYKSMLCVPIRKYIGIEEEDGERVDYYRTIGFLVVDNFEGNLDNKIAIEQLKGYADQLYHLFIIFTHLEKLFYETQNDKLQGTSEQSN</sequence>
<gene>
    <name evidence="2" type="ORF">IMCC3317_22210</name>
</gene>
<feature type="transmembrane region" description="Helical" evidence="1">
    <location>
        <begin position="7"/>
        <end position="28"/>
    </location>
</feature>
<keyword evidence="1" id="KW-0812">Transmembrane</keyword>
<keyword evidence="1" id="KW-0472">Membrane</keyword>
<name>A0A7L4ZK14_9FLAO</name>
<accession>A0A7L4ZK14</accession>
<evidence type="ECO:0000256" key="1">
    <source>
        <dbReference type="SAM" id="Phobius"/>
    </source>
</evidence>
<evidence type="ECO:0000313" key="2">
    <source>
        <dbReference type="EMBL" id="QHI36851.1"/>
    </source>
</evidence>
<dbReference type="RefSeq" id="WP_160129524.1">
    <property type="nucleotide sequence ID" value="NZ_CP019288.1"/>
</dbReference>